<gene>
    <name evidence="3" type="ORF">AVDCRST_MAG59-933</name>
</gene>
<evidence type="ECO:0000313" key="3">
    <source>
        <dbReference type="EMBL" id="CAA9542219.1"/>
    </source>
</evidence>
<feature type="domain" description="S-Me-THD-like C-terminal" evidence="2">
    <location>
        <begin position="166"/>
        <end position="354"/>
    </location>
</feature>
<sequence>MRRITVEALDDIALGAAVLGTGGGGDPYIGKLMAQAALRRHGDVELIDPHELADDDLVVPTAMMGAPTVMVEKIPRGQEIVSAFQALEAHLGRPVRATMSIEAGGLNSTTPFTVAAELGIPLVDADTMGRAFPELQMCTPTLAGVTATPMAIADEKGNRAILQTIDNRWTETFARSLTVDMGCAAMIAIYPMTGRQVKETCVLGTMTVLEEIGKTIRRARLVHADPIEAVRAATDGFVIFRGKVTDIARRTETGFARGEAALAGTGDDAGQTLRVAFQNEFLVARTEDRVLATTPDLICMLDAETGEPITTESLRYGFRVAVLAMPGDGRWRTPAGLAVVGPGYFGYDIPYLPVEERMGAEGIGSDGPSSGSA</sequence>
<reference evidence="3" key="1">
    <citation type="submission" date="2020-02" db="EMBL/GenBank/DDBJ databases">
        <authorList>
            <person name="Meier V. D."/>
        </authorList>
    </citation>
    <scope>NUCLEOTIDE SEQUENCE</scope>
    <source>
        <strain evidence="3">AVDCRST_MAG59</strain>
    </source>
</reference>
<dbReference type="InterPro" id="IPR027479">
    <property type="entry name" value="S-Me-THD_N_sf"/>
</dbReference>
<evidence type="ECO:0000259" key="1">
    <source>
        <dbReference type="Pfam" id="PF06032"/>
    </source>
</evidence>
<name>A0A6J4U9A8_9BACT</name>
<accession>A0A6J4U9A8</accession>
<dbReference type="EMBL" id="CADCWF010000051">
    <property type="protein sequence ID" value="CAA9542219.1"/>
    <property type="molecule type" value="Genomic_DNA"/>
</dbReference>
<organism evidence="3">
    <name type="scientific">uncultured Thermomicrobiales bacterium</name>
    <dbReference type="NCBI Taxonomy" id="1645740"/>
    <lineage>
        <taxon>Bacteria</taxon>
        <taxon>Pseudomonadati</taxon>
        <taxon>Thermomicrobiota</taxon>
        <taxon>Thermomicrobia</taxon>
        <taxon>Thermomicrobiales</taxon>
        <taxon>environmental samples</taxon>
    </lineage>
</organism>
<dbReference type="InterPro" id="IPR010318">
    <property type="entry name" value="S-Me-THD_N"/>
</dbReference>
<feature type="domain" description="S-Me-THD N-terminal" evidence="1">
    <location>
        <begin position="8"/>
        <end position="163"/>
    </location>
</feature>
<dbReference type="AlphaFoldDB" id="A0A6J4U9A8"/>
<protein>
    <recommendedName>
        <fullName evidence="4">N-methylhydantoinase (ATP-hydrolyzing)</fullName>
    </recommendedName>
</protein>
<proteinExistence type="predicted"/>
<dbReference type="InterPro" id="IPR048350">
    <property type="entry name" value="S-Me-THD-like_C"/>
</dbReference>
<dbReference type="Gene3D" id="2.40.390.10">
    <property type="entry name" value="CV3147-like"/>
    <property type="match status" value="1"/>
</dbReference>
<evidence type="ECO:0008006" key="4">
    <source>
        <dbReference type="Google" id="ProtNLM"/>
    </source>
</evidence>
<dbReference type="Pfam" id="PF06032">
    <property type="entry name" value="S-Me-THD_N"/>
    <property type="match status" value="1"/>
</dbReference>
<dbReference type="SUPFAM" id="SSF160991">
    <property type="entry name" value="CV3147-like"/>
    <property type="match status" value="1"/>
</dbReference>
<dbReference type="Gene3D" id="3.40.1610.10">
    <property type="entry name" value="CV3147-like domain"/>
    <property type="match status" value="1"/>
</dbReference>
<evidence type="ECO:0000259" key="2">
    <source>
        <dbReference type="Pfam" id="PF20906"/>
    </source>
</evidence>
<dbReference type="InterPro" id="IPR024071">
    <property type="entry name" value="S-Me-THD_C_sf"/>
</dbReference>
<dbReference type="Pfam" id="PF20906">
    <property type="entry name" value="S-Me-THD_C"/>
    <property type="match status" value="1"/>
</dbReference>